<dbReference type="SUPFAM" id="SSF52047">
    <property type="entry name" value="RNI-like"/>
    <property type="match status" value="1"/>
</dbReference>
<dbReference type="InterPro" id="IPR032675">
    <property type="entry name" value="LRR_dom_sf"/>
</dbReference>
<gene>
    <name evidence="1" type="ORF">D6D15_08167</name>
</gene>
<comment type="caution">
    <text evidence="1">The sequence shown here is derived from an EMBL/GenBank/DDBJ whole genome shotgun (WGS) entry which is preliminary data.</text>
</comment>
<organism evidence="1 2">
    <name type="scientific">Aureobasidium pullulans</name>
    <name type="common">Black yeast</name>
    <name type="synonym">Pullularia pullulans</name>
    <dbReference type="NCBI Taxonomy" id="5580"/>
    <lineage>
        <taxon>Eukaryota</taxon>
        <taxon>Fungi</taxon>
        <taxon>Dikarya</taxon>
        <taxon>Ascomycota</taxon>
        <taxon>Pezizomycotina</taxon>
        <taxon>Dothideomycetes</taxon>
        <taxon>Dothideomycetidae</taxon>
        <taxon>Dothideales</taxon>
        <taxon>Saccotheciaceae</taxon>
        <taxon>Aureobasidium</taxon>
    </lineage>
</organism>
<dbReference type="Gene3D" id="3.80.10.10">
    <property type="entry name" value="Ribonuclease Inhibitor"/>
    <property type="match status" value="1"/>
</dbReference>
<evidence type="ECO:0000313" key="1">
    <source>
        <dbReference type="EMBL" id="THW85285.1"/>
    </source>
</evidence>
<reference evidence="1 2" key="1">
    <citation type="submission" date="2018-10" db="EMBL/GenBank/DDBJ databases">
        <title>Fifty Aureobasidium pullulans genomes reveal a recombining polyextremotolerant generalist.</title>
        <authorList>
            <person name="Gostincar C."/>
            <person name="Turk M."/>
            <person name="Zajc J."/>
            <person name="Gunde-Cimerman N."/>
        </authorList>
    </citation>
    <scope>NUCLEOTIDE SEQUENCE [LARGE SCALE GENOMIC DNA]</scope>
    <source>
        <strain evidence="1 2">EXF-10507</strain>
    </source>
</reference>
<evidence type="ECO:0000313" key="2">
    <source>
        <dbReference type="Proteomes" id="UP000304928"/>
    </source>
</evidence>
<protein>
    <recommendedName>
        <fullName evidence="3">F-box domain-containing protein</fullName>
    </recommendedName>
</protein>
<proteinExistence type="predicted"/>
<dbReference type="AlphaFoldDB" id="A0A4S9AYE6"/>
<accession>A0A4S9AYE6</accession>
<dbReference type="Proteomes" id="UP000304928">
    <property type="component" value="Unassembled WGS sequence"/>
</dbReference>
<sequence>MHRSPPLRIAFQFSSTDLIMTEINFLEQSLEDLDLNGEQKKDEKICKTRGKPHLGVKSCTLSPSPLLEYAGNLPEIWMNIIAQADARTLRDLVRVNKAWFHEAVRHRWHSPAADALRFKRMPKKGFKGPEPDRVDFYAGLIRHLRYTLDTDNDNQSKGYVRLRKSRAIPNLPNLRSVEFDYLSLCNKCKTQLQAIFQPTLKHVMVNDARPDNGSWFDIMTEGCPLLESISLGEDLRISQEQFHYFVCRMTYLNTIKFERGNEHLIIDHISSTLKSLKVGHLWITEWRAWDKLSAMHALEYLDITVDSWPVTSEEFMKLKGLKRLKHLHTWSASGPGRTDCEVTAVELISFIKEMPALRDFRLWLYFYFFDHERAVKDTYDIPGMYPQFDCTETRETYLEYLEKIAEFETRAKEMKIAAEIAETPGCSNSHDKLADD</sequence>
<dbReference type="EMBL" id="QZAR01000186">
    <property type="protein sequence ID" value="THW85285.1"/>
    <property type="molecule type" value="Genomic_DNA"/>
</dbReference>
<name>A0A4S9AYE6_AURPU</name>
<evidence type="ECO:0008006" key="3">
    <source>
        <dbReference type="Google" id="ProtNLM"/>
    </source>
</evidence>